<dbReference type="EMBL" id="JACHCB010000008">
    <property type="protein sequence ID" value="MBB6110577.1"/>
    <property type="molecule type" value="Genomic_DNA"/>
</dbReference>
<sequence>MIKVAEYTLYTEDGKRDITIKPVNQTISGGALYVTGVFKLSEGEVGLGDIVFDDDLREWEYTGFGDLTHEQAAEIAQYIQDKTHQELEDEKI</sequence>
<gene>
    <name evidence="2" type="ORF">HDF22_005984</name>
    <name evidence="1" type="ORF">HDF23_003336</name>
</gene>
<proteinExistence type="predicted"/>
<dbReference type="EMBL" id="JACHCA010000034">
    <property type="protein sequence ID" value="MBB6131830.1"/>
    <property type="molecule type" value="Genomic_DNA"/>
</dbReference>
<dbReference type="STRING" id="354630.SAMN05421821_107100"/>
<dbReference type="AlphaFoldDB" id="A0A1N7ASN5"/>
<evidence type="ECO:0000313" key="2">
    <source>
        <dbReference type="EMBL" id="MBB6131830.1"/>
    </source>
</evidence>
<accession>A0A1N7ASN5</accession>
<dbReference type="RefSeq" id="WP_076374099.1">
    <property type="nucleotide sequence ID" value="NZ_FTMG01000007.1"/>
</dbReference>
<name>A0A1N7ASN5_9SPHI</name>
<protein>
    <submittedName>
        <fullName evidence="2">Uncharacterized protein</fullName>
    </submittedName>
</protein>
<evidence type="ECO:0000313" key="4">
    <source>
        <dbReference type="Proteomes" id="UP000548326"/>
    </source>
</evidence>
<organism evidence="2 4">
    <name type="scientific">Mucilaginibacter lappiensis</name>
    <dbReference type="NCBI Taxonomy" id="354630"/>
    <lineage>
        <taxon>Bacteria</taxon>
        <taxon>Pseudomonadati</taxon>
        <taxon>Bacteroidota</taxon>
        <taxon>Sphingobacteriia</taxon>
        <taxon>Sphingobacteriales</taxon>
        <taxon>Sphingobacteriaceae</taxon>
        <taxon>Mucilaginibacter</taxon>
    </lineage>
</organism>
<dbReference type="Proteomes" id="UP000541583">
    <property type="component" value="Unassembled WGS sequence"/>
</dbReference>
<evidence type="ECO:0000313" key="1">
    <source>
        <dbReference type="EMBL" id="MBB6110577.1"/>
    </source>
</evidence>
<dbReference type="OrthoDB" id="799527at2"/>
<keyword evidence="3" id="KW-1185">Reference proteome</keyword>
<comment type="caution">
    <text evidence="2">The sequence shown here is derived from an EMBL/GenBank/DDBJ whole genome shotgun (WGS) entry which is preliminary data.</text>
</comment>
<evidence type="ECO:0000313" key="3">
    <source>
        <dbReference type="Proteomes" id="UP000541583"/>
    </source>
</evidence>
<dbReference type="Proteomes" id="UP000548326">
    <property type="component" value="Unassembled WGS sequence"/>
</dbReference>
<reference evidence="3 4" key="1">
    <citation type="submission" date="2020-08" db="EMBL/GenBank/DDBJ databases">
        <title>Genomic Encyclopedia of Type Strains, Phase IV (KMG-V): Genome sequencing to study the core and pangenomes of soil and plant-associated prokaryotes.</title>
        <authorList>
            <person name="Whitman W."/>
        </authorList>
    </citation>
    <scope>NUCLEOTIDE SEQUENCE [LARGE SCALE GENOMIC DNA]</scope>
    <source>
        <strain evidence="1 3">ANJLi2</strain>
        <strain evidence="2 4">MP601</strain>
    </source>
</reference>